<evidence type="ECO:0000313" key="2">
    <source>
        <dbReference type="Proteomes" id="UP000094936"/>
    </source>
</evidence>
<reference evidence="1 2" key="1">
    <citation type="submission" date="2016-05" db="EMBL/GenBank/DDBJ databases">
        <title>Genomic Taxonomy of the Vibrionaceae.</title>
        <authorList>
            <person name="Gomez-Gil B."/>
            <person name="Enciso-Ibarra J."/>
        </authorList>
    </citation>
    <scope>NUCLEOTIDE SEQUENCE [LARGE SCALE GENOMIC DNA]</scope>
    <source>
        <strain evidence="1 2">CAIM 1920</strain>
    </source>
</reference>
<comment type="caution">
    <text evidence="1">The sequence shown here is derived from an EMBL/GenBank/DDBJ whole genome shotgun (WGS) entry which is preliminary data.</text>
</comment>
<organism evidence="1 2">
    <name type="scientific">Veronia pacifica</name>
    <dbReference type="NCBI Taxonomy" id="1080227"/>
    <lineage>
        <taxon>Bacteria</taxon>
        <taxon>Pseudomonadati</taxon>
        <taxon>Pseudomonadota</taxon>
        <taxon>Gammaproteobacteria</taxon>
        <taxon>Vibrionales</taxon>
        <taxon>Vibrionaceae</taxon>
        <taxon>Veronia</taxon>
    </lineage>
</organism>
<dbReference type="AlphaFoldDB" id="A0A1C3EF07"/>
<proteinExistence type="predicted"/>
<name>A0A1C3EF07_9GAMM</name>
<dbReference type="Proteomes" id="UP000094936">
    <property type="component" value="Unassembled WGS sequence"/>
</dbReference>
<dbReference type="EMBL" id="LYBM01000029">
    <property type="protein sequence ID" value="ODA31826.1"/>
    <property type="molecule type" value="Genomic_DNA"/>
</dbReference>
<gene>
    <name evidence="1" type="ORF">A8L45_15145</name>
</gene>
<protein>
    <submittedName>
        <fullName evidence="1">Uncharacterized protein</fullName>
    </submittedName>
</protein>
<dbReference type="RefSeq" id="WP_068903741.1">
    <property type="nucleotide sequence ID" value="NZ_JBHUIF010000004.1"/>
</dbReference>
<accession>A0A1C3EF07</accession>
<keyword evidence="2" id="KW-1185">Reference proteome</keyword>
<evidence type="ECO:0000313" key="1">
    <source>
        <dbReference type="EMBL" id="ODA31826.1"/>
    </source>
</evidence>
<dbReference type="OrthoDB" id="5886340at2"/>
<sequence length="164" mass="19288">MPFLILFFLASLVIVSVLGWNYFFPEPLVNTTWSCNSYVQFSQREGSVVPGIRHEYDTLIFLSGKDARLIKRGYQQLENDRQRGYQIDYTINYKQTNDTLSLTFSDIDWVWGDIDKWKQALKSEKGVSAIFNYHRDGDHLFLWTGKHGNRMVCSRYIEDDRDPV</sequence>
<dbReference type="STRING" id="1080227.A8L45_15145"/>